<organism evidence="1 2">
    <name type="scientific">Pseudorhodoferax aquiterrae</name>
    <dbReference type="NCBI Taxonomy" id="747304"/>
    <lineage>
        <taxon>Bacteria</taxon>
        <taxon>Pseudomonadati</taxon>
        <taxon>Pseudomonadota</taxon>
        <taxon>Betaproteobacteria</taxon>
        <taxon>Burkholderiales</taxon>
        <taxon>Comamonadaceae</taxon>
    </lineage>
</organism>
<comment type="caution">
    <text evidence="1">The sequence shown here is derived from an EMBL/GenBank/DDBJ whole genome shotgun (WGS) entry which is preliminary data.</text>
</comment>
<proteinExistence type="predicted"/>
<sequence>MPLPPPAPRAPAHDRHIVYRGFHREDGLWDIEGHLRDTKPYDKTVRGRERAAGAPVHDMEVRVTIDDQMTIVDIHAAMLTTPFEECPRAEPPVRQLIGATLGRGWRRALDEAIGGTRGCTHLRELLFGTATAAFQTLGAYRDHLRQQRGEPEPVRTTPPFFMGGCMSWDFDGPVVARIAPQFIGWHRREEKA</sequence>
<gene>
    <name evidence="1" type="ORF">GCM10007320_24800</name>
</gene>
<evidence type="ECO:0000313" key="2">
    <source>
        <dbReference type="Proteomes" id="UP000626210"/>
    </source>
</evidence>
<name>A0ABQ3G120_9BURK</name>
<dbReference type="RefSeq" id="WP_189687260.1">
    <property type="nucleotide sequence ID" value="NZ_BMYK01000006.1"/>
</dbReference>
<reference evidence="2" key="1">
    <citation type="journal article" date="2019" name="Int. J. Syst. Evol. Microbiol.">
        <title>The Global Catalogue of Microorganisms (GCM) 10K type strain sequencing project: providing services to taxonomists for standard genome sequencing and annotation.</title>
        <authorList>
            <consortium name="The Broad Institute Genomics Platform"/>
            <consortium name="The Broad Institute Genome Sequencing Center for Infectious Disease"/>
            <person name="Wu L."/>
            <person name="Ma J."/>
        </authorList>
    </citation>
    <scope>NUCLEOTIDE SEQUENCE [LARGE SCALE GENOMIC DNA]</scope>
    <source>
        <strain evidence="2">KCTC 23314</strain>
    </source>
</reference>
<dbReference type="Proteomes" id="UP000626210">
    <property type="component" value="Unassembled WGS sequence"/>
</dbReference>
<dbReference type="EMBL" id="BMYK01000006">
    <property type="protein sequence ID" value="GHC81980.1"/>
    <property type="molecule type" value="Genomic_DNA"/>
</dbReference>
<protein>
    <recommendedName>
        <fullName evidence="3">DUF2889 domain-containing protein</fullName>
    </recommendedName>
</protein>
<keyword evidence="2" id="KW-1185">Reference proteome</keyword>
<evidence type="ECO:0000313" key="1">
    <source>
        <dbReference type="EMBL" id="GHC81980.1"/>
    </source>
</evidence>
<evidence type="ECO:0008006" key="3">
    <source>
        <dbReference type="Google" id="ProtNLM"/>
    </source>
</evidence>
<accession>A0ABQ3G120</accession>
<dbReference type="Pfam" id="PF11136">
    <property type="entry name" value="DUF2889"/>
    <property type="match status" value="1"/>
</dbReference>
<dbReference type="InterPro" id="IPR021312">
    <property type="entry name" value="DUF2889"/>
</dbReference>